<dbReference type="EnsemblMetazoa" id="ACUA025749-RA">
    <property type="protein sequence ID" value="ACUA025749-PA"/>
    <property type="gene ID" value="ACUA025749"/>
</dbReference>
<name>A0A182MT96_9DIPT</name>
<dbReference type="Proteomes" id="UP000075883">
    <property type="component" value="Unassembled WGS sequence"/>
</dbReference>
<evidence type="ECO:0000313" key="2">
    <source>
        <dbReference type="Proteomes" id="UP000075883"/>
    </source>
</evidence>
<sequence length="121" mass="14178">MSYNGARNHNWNYRHYRHNGNSSSTTMQSNIDARVQLIDGLHWSTCWKVQHVCRCRRFRLSMLQQLILNVNRADRCKWNLLHARDLIRSILVGVGNVWSVAKLSSFPELSLGNTDCREHDK</sequence>
<reference evidence="2" key="1">
    <citation type="submission" date="2013-09" db="EMBL/GenBank/DDBJ databases">
        <title>The Genome Sequence of Anopheles culicifacies species A.</title>
        <authorList>
            <consortium name="The Broad Institute Genomics Platform"/>
            <person name="Neafsey D.E."/>
            <person name="Besansky N."/>
            <person name="Howell P."/>
            <person name="Walton C."/>
            <person name="Young S.K."/>
            <person name="Zeng Q."/>
            <person name="Gargeya S."/>
            <person name="Fitzgerald M."/>
            <person name="Haas B."/>
            <person name="Abouelleil A."/>
            <person name="Allen A.W."/>
            <person name="Alvarado L."/>
            <person name="Arachchi H.M."/>
            <person name="Berlin A.M."/>
            <person name="Chapman S.B."/>
            <person name="Gainer-Dewar J."/>
            <person name="Goldberg J."/>
            <person name="Griggs A."/>
            <person name="Gujja S."/>
            <person name="Hansen M."/>
            <person name="Howarth C."/>
            <person name="Imamovic A."/>
            <person name="Ireland A."/>
            <person name="Larimer J."/>
            <person name="McCowan C."/>
            <person name="Murphy C."/>
            <person name="Pearson M."/>
            <person name="Poon T.W."/>
            <person name="Priest M."/>
            <person name="Roberts A."/>
            <person name="Saif S."/>
            <person name="Shea T."/>
            <person name="Sisk P."/>
            <person name="Sykes S."/>
            <person name="Wortman J."/>
            <person name="Nusbaum C."/>
            <person name="Birren B."/>
        </authorList>
    </citation>
    <scope>NUCLEOTIDE SEQUENCE [LARGE SCALE GENOMIC DNA]</scope>
    <source>
        <strain evidence="2">A-37</strain>
    </source>
</reference>
<proteinExistence type="predicted"/>
<dbReference type="AlphaFoldDB" id="A0A182MT96"/>
<dbReference type="EMBL" id="AXCM01000918">
    <property type="status" value="NOT_ANNOTATED_CDS"/>
    <property type="molecule type" value="Genomic_DNA"/>
</dbReference>
<organism evidence="1 2">
    <name type="scientific">Anopheles culicifacies</name>
    <dbReference type="NCBI Taxonomy" id="139723"/>
    <lineage>
        <taxon>Eukaryota</taxon>
        <taxon>Metazoa</taxon>
        <taxon>Ecdysozoa</taxon>
        <taxon>Arthropoda</taxon>
        <taxon>Hexapoda</taxon>
        <taxon>Insecta</taxon>
        <taxon>Pterygota</taxon>
        <taxon>Neoptera</taxon>
        <taxon>Endopterygota</taxon>
        <taxon>Diptera</taxon>
        <taxon>Nematocera</taxon>
        <taxon>Culicoidea</taxon>
        <taxon>Culicidae</taxon>
        <taxon>Anophelinae</taxon>
        <taxon>Anopheles</taxon>
        <taxon>culicifacies species complex</taxon>
    </lineage>
</organism>
<reference evidence="1" key="2">
    <citation type="submission" date="2020-05" db="UniProtKB">
        <authorList>
            <consortium name="EnsemblMetazoa"/>
        </authorList>
    </citation>
    <scope>IDENTIFICATION</scope>
    <source>
        <strain evidence="1">A-37</strain>
    </source>
</reference>
<accession>A0A182MT96</accession>
<evidence type="ECO:0000313" key="1">
    <source>
        <dbReference type="EnsemblMetazoa" id="ACUA025749-PA"/>
    </source>
</evidence>
<protein>
    <submittedName>
        <fullName evidence="1">Uncharacterized protein</fullName>
    </submittedName>
</protein>
<keyword evidence="2" id="KW-1185">Reference proteome</keyword>
<dbReference type="VEuPathDB" id="VectorBase:ACUA025749"/>